<keyword evidence="3" id="KW-0233">DNA recombination</keyword>
<dbReference type="InterPro" id="IPR004107">
    <property type="entry name" value="Integrase_SAM-like_N"/>
</dbReference>
<dbReference type="GO" id="GO:0015074">
    <property type="term" value="P:DNA integration"/>
    <property type="evidence" value="ECO:0007669"/>
    <property type="project" value="UniProtKB-KW"/>
</dbReference>
<feature type="domain" description="Tyr recombinase" evidence="6">
    <location>
        <begin position="138"/>
        <end position="330"/>
    </location>
</feature>
<dbReference type="Gene3D" id="1.10.443.10">
    <property type="entry name" value="Intergrase catalytic core"/>
    <property type="match status" value="1"/>
</dbReference>
<dbReference type="GO" id="GO:0003677">
    <property type="term" value="F:DNA binding"/>
    <property type="evidence" value="ECO:0007669"/>
    <property type="project" value="UniProtKB-UniRule"/>
</dbReference>
<evidence type="ECO:0000256" key="1">
    <source>
        <dbReference type="ARBA" id="ARBA00022908"/>
    </source>
</evidence>
<evidence type="ECO:0000256" key="2">
    <source>
        <dbReference type="ARBA" id="ARBA00023125"/>
    </source>
</evidence>
<dbReference type="InterPro" id="IPR010998">
    <property type="entry name" value="Integrase_recombinase_N"/>
</dbReference>
<evidence type="ECO:0000313" key="9">
    <source>
        <dbReference type="Proteomes" id="UP000569329"/>
    </source>
</evidence>
<dbReference type="GO" id="GO:0006310">
    <property type="term" value="P:DNA recombination"/>
    <property type="evidence" value="ECO:0007669"/>
    <property type="project" value="UniProtKB-KW"/>
</dbReference>
<dbReference type="InterPro" id="IPR011010">
    <property type="entry name" value="DNA_brk_join_enz"/>
</dbReference>
<protein>
    <submittedName>
        <fullName evidence="8">Site-specific recombinase XerD</fullName>
    </submittedName>
</protein>
<dbReference type="InterPro" id="IPR013762">
    <property type="entry name" value="Integrase-like_cat_sf"/>
</dbReference>
<reference evidence="8 9" key="1">
    <citation type="submission" date="2020-07" db="EMBL/GenBank/DDBJ databases">
        <title>Sequencing the genomes of 1000 actinobacteria strains.</title>
        <authorList>
            <person name="Klenk H.-P."/>
        </authorList>
    </citation>
    <scope>NUCLEOTIDE SEQUENCE [LARGE SCALE GENOMIC DNA]</scope>
    <source>
        <strain evidence="8 9">DSM 45975</strain>
    </source>
</reference>
<evidence type="ECO:0000256" key="5">
    <source>
        <dbReference type="SAM" id="MobiDB-lite"/>
    </source>
</evidence>
<proteinExistence type="predicted"/>
<dbReference type="EMBL" id="JACGWZ010000002">
    <property type="protein sequence ID" value="MBA8824708.1"/>
    <property type="molecule type" value="Genomic_DNA"/>
</dbReference>
<dbReference type="RefSeq" id="WP_182543937.1">
    <property type="nucleotide sequence ID" value="NZ_JACGWZ010000002.1"/>
</dbReference>
<feature type="compositionally biased region" description="Polar residues" evidence="5">
    <location>
        <begin position="139"/>
        <end position="152"/>
    </location>
</feature>
<keyword evidence="9" id="KW-1185">Reference proteome</keyword>
<dbReference type="Gene3D" id="1.10.150.130">
    <property type="match status" value="1"/>
</dbReference>
<dbReference type="PROSITE" id="PS51900">
    <property type="entry name" value="CB"/>
    <property type="match status" value="1"/>
</dbReference>
<dbReference type="Pfam" id="PF00589">
    <property type="entry name" value="Phage_integrase"/>
    <property type="match status" value="1"/>
</dbReference>
<feature type="region of interest" description="Disordered" evidence="5">
    <location>
        <begin position="130"/>
        <end position="154"/>
    </location>
</feature>
<evidence type="ECO:0000259" key="6">
    <source>
        <dbReference type="PROSITE" id="PS51898"/>
    </source>
</evidence>
<evidence type="ECO:0000256" key="3">
    <source>
        <dbReference type="ARBA" id="ARBA00023172"/>
    </source>
</evidence>
<evidence type="ECO:0000256" key="4">
    <source>
        <dbReference type="PROSITE-ProRule" id="PRU01248"/>
    </source>
</evidence>
<evidence type="ECO:0000313" key="8">
    <source>
        <dbReference type="EMBL" id="MBA8824708.1"/>
    </source>
</evidence>
<keyword evidence="1" id="KW-0229">DNA integration</keyword>
<gene>
    <name evidence="8" type="ORF">FHX42_002055</name>
</gene>
<sequence>MTTQPLETNPTRPEHEVLLATSTRTGHALGHLVAAWLGSFTESTATRTAYQRDLREYLAWCARRELDPLTLRLPEVQMYATELAVAPNPRTGRPLAAKTSARKLAAISSWYTFLVRADVLDANPARDVTRPRYDRRHSPTASVTEGQASTMLAASRDREHRTLGRECAALIMVFLVDLGIRVSELCQADLDDLGQRDGMRVLTVRMKGGAVRLRPLPPQLAALLEEYLAVRPDGADSRALLVTRAGKRINRHQVYRLVQRTADRAGVPMPESITPHSMRHTFNTIARQRGAALEDRRDALGHSSAAITQLYDHVALSVARDPAHLVAAATADRNL</sequence>
<dbReference type="SUPFAM" id="SSF56349">
    <property type="entry name" value="DNA breaking-rejoining enzymes"/>
    <property type="match status" value="1"/>
</dbReference>
<name>A0A839E166_9PSEU</name>
<dbReference type="PANTHER" id="PTHR30349:SF81">
    <property type="entry name" value="TYROSINE RECOMBINASE XERC"/>
    <property type="match status" value="1"/>
</dbReference>
<dbReference type="InterPro" id="IPR050090">
    <property type="entry name" value="Tyrosine_recombinase_XerCD"/>
</dbReference>
<feature type="domain" description="Core-binding (CB)" evidence="7">
    <location>
        <begin position="27"/>
        <end position="115"/>
    </location>
</feature>
<dbReference type="Pfam" id="PF02899">
    <property type="entry name" value="Phage_int_SAM_1"/>
    <property type="match status" value="1"/>
</dbReference>
<dbReference type="AlphaFoldDB" id="A0A839E166"/>
<keyword evidence="2 4" id="KW-0238">DNA-binding</keyword>
<dbReference type="PANTHER" id="PTHR30349">
    <property type="entry name" value="PHAGE INTEGRASE-RELATED"/>
    <property type="match status" value="1"/>
</dbReference>
<dbReference type="InterPro" id="IPR002104">
    <property type="entry name" value="Integrase_catalytic"/>
</dbReference>
<comment type="caution">
    <text evidence="8">The sequence shown here is derived from an EMBL/GenBank/DDBJ whole genome shotgun (WGS) entry which is preliminary data.</text>
</comment>
<dbReference type="InterPro" id="IPR044068">
    <property type="entry name" value="CB"/>
</dbReference>
<dbReference type="Proteomes" id="UP000569329">
    <property type="component" value="Unassembled WGS sequence"/>
</dbReference>
<accession>A0A839E166</accession>
<dbReference type="PROSITE" id="PS51898">
    <property type="entry name" value="TYR_RECOMBINASE"/>
    <property type="match status" value="1"/>
</dbReference>
<organism evidence="8 9">
    <name type="scientific">Halosaccharopolyspora lacisalsi</name>
    <dbReference type="NCBI Taxonomy" id="1000566"/>
    <lineage>
        <taxon>Bacteria</taxon>
        <taxon>Bacillati</taxon>
        <taxon>Actinomycetota</taxon>
        <taxon>Actinomycetes</taxon>
        <taxon>Pseudonocardiales</taxon>
        <taxon>Pseudonocardiaceae</taxon>
        <taxon>Halosaccharopolyspora</taxon>
    </lineage>
</organism>
<evidence type="ECO:0000259" key="7">
    <source>
        <dbReference type="PROSITE" id="PS51900"/>
    </source>
</evidence>